<dbReference type="PIRSF" id="PIRSF017082">
    <property type="entry name" value="YflP"/>
    <property type="match status" value="1"/>
</dbReference>
<comment type="similarity">
    <text evidence="1">Belongs to the UPF0065 (bug) family.</text>
</comment>
<proteinExistence type="inferred from homology"/>
<organism evidence="3 4">
    <name type="scientific">Roseomonas populi</name>
    <dbReference type="NCBI Taxonomy" id="3121582"/>
    <lineage>
        <taxon>Bacteria</taxon>
        <taxon>Pseudomonadati</taxon>
        <taxon>Pseudomonadota</taxon>
        <taxon>Alphaproteobacteria</taxon>
        <taxon>Acetobacterales</taxon>
        <taxon>Roseomonadaceae</taxon>
        <taxon>Roseomonas</taxon>
    </lineage>
</organism>
<evidence type="ECO:0000256" key="2">
    <source>
        <dbReference type="SAM" id="SignalP"/>
    </source>
</evidence>
<dbReference type="RefSeq" id="WP_257718792.1">
    <property type="nucleotide sequence ID" value="NZ_JANJOU010000029.1"/>
</dbReference>
<feature type="signal peptide" evidence="2">
    <location>
        <begin position="1"/>
        <end position="28"/>
    </location>
</feature>
<keyword evidence="4" id="KW-1185">Reference proteome</keyword>
<dbReference type="Pfam" id="PF03401">
    <property type="entry name" value="TctC"/>
    <property type="match status" value="1"/>
</dbReference>
<dbReference type="Gene3D" id="3.40.190.150">
    <property type="entry name" value="Bordetella uptake gene, domain 1"/>
    <property type="match status" value="1"/>
</dbReference>
<dbReference type="Gene3D" id="3.40.190.10">
    <property type="entry name" value="Periplasmic binding protein-like II"/>
    <property type="match status" value="1"/>
</dbReference>
<dbReference type="InterPro" id="IPR042100">
    <property type="entry name" value="Bug_dom1"/>
</dbReference>
<dbReference type="PANTHER" id="PTHR42928:SF5">
    <property type="entry name" value="BLR1237 PROTEIN"/>
    <property type="match status" value="1"/>
</dbReference>
<name>A0ABT1XAK5_9PROT</name>
<dbReference type="Proteomes" id="UP001524642">
    <property type="component" value="Unassembled WGS sequence"/>
</dbReference>
<keyword evidence="2" id="KW-0732">Signal</keyword>
<protein>
    <submittedName>
        <fullName evidence="3">Tripartite tricarboxylate transporter substrate binding protein</fullName>
    </submittedName>
</protein>
<dbReference type="SUPFAM" id="SSF53850">
    <property type="entry name" value="Periplasmic binding protein-like II"/>
    <property type="match status" value="1"/>
</dbReference>
<evidence type="ECO:0000256" key="1">
    <source>
        <dbReference type="ARBA" id="ARBA00006987"/>
    </source>
</evidence>
<reference evidence="3 4" key="1">
    <citation type="submission" date="2022-06" db="EMBL/GenBank/DDBJ databases">
        <title>Roseomonas CN29.</title>
        <authorList>
            <person name="Cheng Y."/>
            <person name="He X."/>
        </authorList>
    </citation>
    <scope>NUCLEOTIDE SEQUENCE [LARGE SCALE GENOMIC DNA]</scope>
    <source>
        <strain evidence="3 4">CN29</strain>
    </source>
</reference>
<comment type="caution">
    <text evidence="3">The sequence shown here is derived from an EMBL/GenBank/DDBJ whole genome shotgun (WGS) entry which is preliminary data.</text>
</comment>
<evidence type="ECO:0000313" key="3">
    <source>
        <dbReference type="EMBL" id="MCR0985140.1"/>
    </source>
</evidence>
<feature type="chain" id="PRO_5047136083" evidence="2">
    <location>
        <begin position="29"/>
        <end position="330"/>
    </location>
</feature>
<sequence>MRRRAALMLPALALPGLVLPALVRPARAQERYPDRPIRLIIPFATGGSNDVVGRLVAEGMGQRLGQTFVVENRGGAGGLIGNDLVAKSKPEGYDLLLAGSGSFLISSLVQQRVPYDVLKDFTPVGFIGQAPNVICLNPSVPARTLKELQEVAKKANPPLTYGSPGVGTTGHALPAMIALTLGIEMEHVPYRGTGPALTDVLAGRLSMITNALAPLKPHIESGALRAIGIAATKRSPVMPNIPTTGEQGFPGILSSTWYGIVGPKDMPPDRVAKLHAALNATLADPETGRRLLDEGVEVEASDTPAAYGRFLAEDRARWADVVRRAQIRVE</sequence>
<dbReference type="EMBL" id="JANJOU010000029">
    <property type="protein sequence ID" value="MCR0985140.1"/>
    <property type="molecule type" value="Genomic_DNA"/>
</dbReference>
<gene>
    <name evidence="3" type="ORF">NRP21_24105</name>
</gene>
<dbReference type="InterPro" id="IPR005064">
    <property type="entry name" value="BUG"/>
</dbReference>
<dbReference type="PANTHER" id="PTHR42928">
    <property type="entry name" value="TRICARBOXYLATE-BINDING PROTEIN"/>
    <property type="match status" value="1"/>
</dbReference>
<dbReference type="CDD" id="cd13578">
    <property type="entry name" value="PBP2_Bug27"/>
    <property type="match status" value="1"/>
</dbReference>
<evidence type="ECO:0000313" key="4">
    <source>
        <dbReference type="Proteomes" id="UP001524642"/>
    </source>
</evidence>
<accession>A0ABT1XAK5</accession>